<dbReference type="Pfam" id="PF19584">
    <property type="entry name" value="MCAfunc"/>
    <property type="match status" value="1"/>
</dbReference>
<evidence type="ECO:0000259" key="1">
    <source>
        <dbReference type="PROSITE" id="PS50011"/>
    </source>
</evidence>
<proteinExistence type="predicted"/>
<dbReference type="Gramene" id="TraesJUL2D03G01289150.1">
    <property type="protein sequence ID" value="TraesJUL2D03G01289150.1"/>
    <property type="gene ID" value="TraesJUL2D03G01289150"/>
</dbReference>
<dbReference type="CDD" id="cd21037">
    <property type="entry name" value="MLKL_NTD"/>
    <property type="match status" value="1"/>
</dbReference>
<organism evidence="2 3">
    <name type="scientific">Triticum aestivum</name>
    <name type="common">Wheat</name>
    <dbReference type="NCBI Taxonomy" id="4565"/>
    <lineage>
        <taxon>Eukaryota</taxon>
        <taxon>Viridiplantae</taxon>
        <taxon>Streptophyta</taxon>
        <taxon>Embryophyta</taxon>
        <taxon>Tracheophyta</taxon>
        <taxon>Spermatophyta</taxon>
        <taxon>Magnoliopsida</taxon>
        <taxon>Liliopsida</taxon>
        <taxon>Poales</taxon>
        <taxon>Poaceae</taxon>
        <taxon>BOP clade</taxon>
        <taxon>Pooideae</taxon>
        <taxon>Triticodae</taxon>
        <taxon>Triticeae</taxon>
        <taxon>Triticinae</taxon>
        <taxon>Triticum</taxon>
    </lineage>
</organism>
<dbReference type="PANTHER" id="PTHR46146:SF17">
    <property type="entry name" value="PROTEIN KINASE DOMAIN-CONTAINING PROTEIN"/>
    <property type="match status" value="1"/>
</dbReference>
<accession>A0A7H4LPA5</accession>
<dbReference type="InterPro" id="IPR001245">
    <property type="entry name" value="Ser-Thr/Tyr_kinase_cat_dom"/>
</dbReference>
<dbReference type="PANTHER" id="PTHR46146">
    <property type="entry name" value="SERINE/THREONINE-PROTEIN KINASE-LIKE PROTEIN CCR4"/>
    <property type="match status" value="1"/>
</dbReference>
<dbReference type="SUPFAM" id="SSF56112">
    <property type="entry name" value="Protein kinase-like (PK-like)"/>
    <property type="match status" value="1"/>
</dbReference>
<protein>
    <recommendedName>
        <fullName evidence="1">Protein kinase domain-containing protein</fullName>
    </recommendedName>
</protein>
<dbReference type="InterPro" id="IPR000719">
    <property type="entry name" value="Prot_kinase_dom"/>
</dbReference>
<gene>
    <name evidence="2" type="ORF">CAMPLR22A2D_LOCUS5075</name>
</gene>
<dbReference type="Gene3D" id="1.10.510.10">
    <property type="entry name" value="Transferase(Phosphotransferase) domain 1"/>
    <property type="match status" value="1"/>
</dbReference>
<name>A0A7H4LPA5_WHEAT</name>
<dbReference type="InterPro" id="IPR045766">
    <property type="entry name" value="MCAfunc"/>
</dbReference>
<dbReference type="Proteomes" id="UP000280104">
    <property type="component" value="Chromosome II"/>
</dbReference>
<feature type="domain" description="Protein kinase" evidence="1">
    <location>
        <begin position="182"/>
        <end position="454"/>
    </location>
</feature>
<reference evidence="2 3" key="1">
    <citation type="submission" date="2018-05" db="EMBL/GenBank/DDBJ databases">
        <authorList>
            <person name="Thind KAUR A."/>
        </authorList>
    </citation>
    <scope>NUCLEOTIDE SEQUENCE [LARGE SCALE GENOMIC DNA]</scope>
</reference>
<dbReference type="GO" id="GO:0005524">
    <property type="term" value="F:ATP binding"/>
    <property type="evidence" value="ECO:0007669"/>
    <property type="project" value="InterPro"/>
</dbReference>
<dbReference type="InterPro" id="IPR059179">
    <property type="entry name" value="MLKL-like_MCAfunc"/>
</dbReference>
<dbReference type="Gramene" id="TraesSYM2D03G01296230.1">
    <property type="protein sequence ID" value="TraesSYM2D03G01296230.1"/>
    <property type="gene ID" value="TraesSYM2D03G01296230"/>
</dbReference>
<dbReference type="Gramene" id="TraesARI2D03G01297660.1">
    <property type="protein sequence ID" value="TraesARI2D03G01297660.1"/>
    <property type="gene ID" value="TraesARI2D03G01297660"/>
</dbReference>
<dbReference type="Gramene" id="TraesJAG2D03G01286830.1">
    <property type="protein sequence ID" value="TraesJAG2D03G01286830.1"/>
    <property type="gene ID" value="TraesJAG2D03G01286830"/>
</dbReference>
<dbReference type="EMBL" id="LS480641">
    <property type="protein sequence ID" value="SPT20444.1"/>
    <property type="molecule type" value="Genomic_DNA"/>
</dbReference>
<dbReference type="GO" id="GO:0007166">
    <property type="term" value="P:cell surface receptor signaling pathway"/>
    <property type="evidence" value="ECO:0007669"/>
    <property type="project" value="InterPro"/>
</dbReference>
<dbReference type="InterPro" id="IPR011009">
    <property type="entry name" value="Kinase-like_dom_sf"/>
</dbReference>
<dbReference type="GO" id="GO:0004672">
    <property type="term" value="F:protein kinase activity"/>
    <property type="evidence" value="ECO:0007669"/>
    <property type="project" value="InterPro"/>
</dbReference>
<evidence type="ECO:0000313" key="2">
    <source>
        <dbReference type="EMBL" id="SPT20444.1"/>
    </source>
</evidence>
<dbReference type="Gene3D" id="3.30.200.20">
    <property type="entry name" value="Phosphorylase Kinase, domain 1"/>
    <property type="match status" value="1"/>
</dbReference>
<dbReference type="Pfam" id="PF07714">
    <property type="entry name" value="PK_Tyr_Ser-Thr"/>
    <property type="match status" value="1"/>
</dbReference>
<dbReference type="AlphaFoldDB" id="A0A7H4LPA5"/>
<dbReference type="Gene3D" id="1.20.930.20">
    <property type="entry name" value="Adaptor protein Cbl, N-terminal domain"/>
    <property type="match status" value="1"/>
</dbReference>
<dbReference type="InterPro" id="IPR036537">
    <property type="entry name" value="Adaptor_Cbl_N_dom_sf"/>
</dbReference>
<evidence type="ECO:0000313" key="3">
    <source>
        <dbReference type="Proteomes" id="UP000280104"/>
    </source>
</evidence>
<dbReference type="PROSITE" id="PS50011">
    <property type="entry name" value="PROTEIN_KINASE_DOM"/>
    <property type="match status" value="1"/>
</dbReference>
<sequence length="479" mass="52239">MAGLEFVVLAVPAAAVARLVFGLISDIVKKAETARQNKLECNHLKRHVSQIGRLLPRLKLQDPEVAEVLAGLRDTLQEAHDLVVACQKSNMVKKLFSSDEQAMKFTQVNGRIDSHLLVIQVLSQISITHRLDQILTPNHTSVLDSGSRSLQLKESAKVPYVGSTSAHAAVQFTSAEIAVLTGNYGHVLSEDSSGTVYKGRLRDGQEVAVKSLKNHGSQREGAFVSELETLCQLRHDHIVRLVGWCSEDDNRMFVYQYQHMSNGTLRDHPTPGGSGGSASASPVTLSWKARLQALLGAAGAIDHLHRFAVPAIIHRNVSSSSILLDKSCAPRVSDFGAAILQVPTTGGQHVGDVVGKVGYTDPEYCRTRCVSPASDVYSFGVMILEVLTGRPPSWEGKHPNTLVGFAVPAIESRNLRSVLDRRPSPEPTPRQMEALELVAYTATRCLWQQDRPFMANVVINLHKALGLIDGGEPKQLQWS</sequence>